<feature type="transmembrane region" description="Helical" evidence="2">
    <location>
        <begin position="21"/>
        <end position="39"/>
    </location>
</feature>
<evidence type="ECO:0000313" key="3">
    <source>
        <dbReference type="EMBL" id="KGF57028.1"/>
    </source>
</evidence>
<dbReference type="PANTHER" id="PTHR11360:SF290">
    <property type="entry name" value="MONOCARBOXYLATE MFS PERMEASE"/>
    <property type="match status" value="1"/>
</dbReference>
<accession>A0A096BC91</accession>
<dbReference type="PANTHER" id="PTHR11360">
    <property type="entry name" value="MONOCARBOXYLATE TRANSPORTER"/>
    <property type="match status" value="1"/>
</dbReference>
<protein>
    <recommendedName>
        <fullName evidence="5">Major facilitator superfamily (MFS) profile domain-containing protein</fullName>
    </recommendedName>
</protein>
<feature type="transmembrane region" description="Helical" evidence="2">
    <location>
        <begin position="180"/>
        <end position="198"/>
    </location>
</feature>
<comment type="caution">
    <text evidence="3">The sequence shown here is derived from an EMBL/GenBank/DDBJ whole genome shotgun (WGS) entry which is preliminary data.</text>
</comment>
<keyword evidence="4" id="KW-1185">Reference proteome</keyword>
<comment type="subcellular location">
    <subcellularLocation>
        <location evidence="1">Cell membrane</location>
        <topology evidence="1">Multi-pass membrane protein</topology>
    </subcellularLocation>
</comment>
<feature type="transmembrane region" description="Helical" evidence="2">
    <location>
        <begin position="85"/>
        <end position="105"/>
    </location>
</feature>
<dbReference type="RefSeq" id="WP_007489036.1">
    <property type="nucleotide sequence ID" value="NZ_KN174161.1"/>
</dbReference>
<feature type="transmembrane region" description="Helical" evidence="2">
    <location>
        <begin position="243"/>
        <end position="265"/>
    </location>
</feature>
<dbReference type="AlphaFoldDB" id="A0A096BC91"/>
<sequence>MSKKSSQIASENMSMKFSKGWGIILYQALMFFFLIGFSIDGLNIVAPAFAESTGIAYDQVLGVATWAGMIGVVAYILIARINVSVGPRLLSGVCLIGAGLSYIFLGHSTTLTTYFIALTLVTCFINGAAYIAGNTLIAQWFPKKKGLANGFTTMGHNCGSAFYVPLISFTIGAFGFANGMSYVAVGAIVLGIIGLVLVRNTPQECGMYPDNVTREVYEREYFQGNSEDNGGWTAGKLLKTKELWLCALIIGINQLVTTGVMSQLVVRNTSLGFSQEAAVGLMTVCAIIGVCGSYLFGAIDQKFGVKKAIILFLIWYCIALAINCTDTTIGVYVSVAMIGIAVGAAANFIVSLPASVFGRHGFTMVNSVFFPLMQIVLMTNYQVNAFAIRVTGSLRGAYIFYIGLLVVNMILTAIIHPTRYNKDVATEQELMK</sequence>
<name>A0A096BC91_FLAPL</name>
<feature type="transmembrane region" description="Helical" evidence="2">
    <location>
        <begin position="154"/>
        <end position="174"/>
    </location>
</feature>
<feature type="transmembrane region" description="Helical" evidence="2">
    <location>
        <begin position="59"/>
        <end position="78"/>
    </location>
</feature>
<evidence type="ECO:0000256" key="2">
    <source>
        <dbReference type="SAM" id="Phobius"/>
    </source>
</evidence>
<feature type="transmembrane region" description="Helical" evidence="2">
    <location>
        <begin position="362"/>
        <end position="383"/>
    </location>
</feature>
<dbReference type="PATRIC" id="fig|742738.3.peg.528"/>
<dbReference type="GO" id="GO:0005886">
    <property type="term" value="C:plasma membrane"/>
    <property type="evidence" value="ECO:0007669"/>
    <property type="project" value="UniProtKB-SubCell"/>
</dbReference>
<dbReference type="InterPro" id="IPR036259">
    <property type="entry name" value="MFS_trans_sf"/>
</dbReference>
<dbReference type="Proteomes" id="UP000029585">
    <property type="component" value="Unassembled WGS sequence"/>
</dbReference>
<dbReference type="GeneID" id="63971941"/>
<dbReference type="GO" id="GO:0022857">
    <property type="term" value="F:transmembrane transporter activity"/>
    <property type="evidence" value="ECO:0007669"/>
    <property type="project" value="InterPro"/>
</dbReference>
<dbReference type="eggNOG" id="COG2271">
    <property type="taxonomic scope" value="Bacteria"/>
</dbReference>
<keyword evidence="2" id="KW-1133">Transmembrane helix</keyword>
<proteinExistence type="predicted"/>
<dbReference type="Pfam" id="PF07690">
    <property type="entry name" value="MFS_1"/>
    <property type="match status" value="1"/>
</dbReference>
<gene>
    <name evidence="3" type="ORF">HMPREF9460_00507</name>
</gene>
<feature type="transmembrane region" description="Helical" evidence="2">
    <location>
        <begin position="329"/>
        <end position="350"/>
    </location>
</feature>
<feature type="transmembrane region" description="Helical" evidence="2">
    <location>
        <begin position="277"/>
        <end position="296"/>
    </location>
</feature>
<feature type="transmembrane region" description="Helical" evidence="2">
    <location>
        <begin position="111"/>
        <end position="133"/>
    </location>
</feature>
<evidence type="ECO:0000256" key="1">
    <source>
        <dbReference type="ARBA" id="ARBA00004651"/>
    </source>
</evidence>
<dbReference type="Gene3D" id="1.20.1250.20">
    <property type="entry name" value="MFS general substrate transporter like domains"/>
    <property type="match status" value="2"/>
</dbReference>
<dbReference type="SUPFAM" id="SSF103473">
    <property type="entry name" value="MFS general substrate transporter"/>
    <property type="match status" value="1"/>
</dbReference>
<reference evidence="3 4" key="1">
    <citation type="submission" date="2011-08" db="EMBL/GenBank/DDBJ databases">
        <title>The Genome Sequence of Clostridium orbiscindens 1_3_50AFAA.</title>
        <authorList>
            <consortium name="The Broad Institute Genome Sequencing Platform"/>
            <person name="Earl A."/>
            <person name="Ward D."/>
            <person name="Feldgarden M."/>
            <person name="Gevers D."/>
            <person name="Daigneault M."/>
            <person name="Strauss J."/>
            <person name="Allen-Vercoe E."/>
            <person name="Young S.K."/>
            <person name="Zeng Q."/>
            <person name="Gargeya S."/>
            <person name="Fitzgerald M."/>
            <person name="Haas B."/>
            <person name="Abouelleil A."/>
            <person name="Alvarado L."/>
            <person name="Arachchi H.M."/>
            <person name="Berlin A."/>
            <person name="Brown A."/>
            <person name="Chapman S.B."/>
            <person name="Chen Z."/>
            <person name="Dunbar C."/>
            <person name="Freedman E."/>
            <person name="Gearin G."/>
            <person name="Gellesch M."/>
            <person name="Goldberg J."/>
            <person name="Griggs A."/>
            <person name="Gujja S."/>
            <person name="Heiman D."/>
            <person name="Howarth C."/>
            <person name="Larson L."/>
            <person name="Lui A."/>
            <person name="MacDonald P.J.P."/>
            <person name="Montmayeur A."/>
            <person name="Murphy C."/>
            <person name="Neiman D."/>
            <person name="Pearson M."/>
            <person name="Priest M."/>
            <person name="Roberts A."/>
            <person name="Saif S."/>
            <person name="Shea T."/>
            <person name="Shenoy N."/>
            <person name="Sisk P."/>
            <person name="Stolte C."/>
            <person name="Sykes S."/>
            <person name="Wortman J."/>
            <person name="Nusbaum C."/>
            <person name="Birren B."/>
        </authorList>
    </citation>
    <scope>NUCLEOTIDE SEQUENCE [LARGE SCALE GENOMIC DNA]</scope>
    <source>
        <strain evidence="3 4">1_3_50AFAA</strain>
    </source>
</reference>
<evidence type="ECO:0000313" key="4">
    <source>
        <dbReference type="Proteomes" id="UP000029585"/>
    </source>
</evidence>
<dbReference type="InterPro" id="IPR050327">
    <property type="entry name" value="Proton-linked_MCT"/>
</dbReference>
<keyword evidence="2" id="KW-0472">Membrane</keyword>
<dbReference type="InterPro" id="IPR011701">
    <property type="entry name" value="MFS"/>
</dbReference>
<dbReference type="HOGENOM" id="CLU_001265_59_9_9"/>
<feature type="transmembrane region" description="Helical" evidence="2">
    <location>
        <begin position="395"/>
        <end position="415"/>
    </location>
</feature>
<keyword evidence="2" id="KW-0812">Transmembrane</keyword>
<dbReference type="EMBL" id="ADLO01000019">
    <property type="protein sequence ID" value="KGF57028.1"/>
    <property type="molecule type" value="Genomic_DNA"/>
</dbReference>
<organism evidence="3 4">
    <name type="scientific">Flavonifractor plautii 1_3_50AFAA</name>
    <dbReference type="NCBI Taxonomy" id="742738"/>
    <lineage>
        <taxon>Bacteria</taxon>
        <taxon>Bacillati</taxon>
        <taxon>Bacillota</taxon>
        <taxon>Clostridia</taxon>
        <taxon>Eubacteriales</taxon>
        <taxon>Oscillospiraceae</taxon>
        <taxon>Flavonifractor</taxon>
    </lineage>
</organism>
<evidence type="ECO:0008006" key="5">
    <source>
        <dbReference type="Google" id="ProtNLM"/>
    </source>
</evidence>
<feature type="transmembrane region" description="Helical" evidence="2">
    <location>
        <begin position="308"/>
        <end position="323"/>
    </location>
</feature>